<dbReference type="InterPro" id="IPR000157">
    <property type="entry name" value="TIR_dom"/>
</dbReference>
<dbReference type="Pfam" id="PF25000">
    <property type="entry name" value="DUF7779"/>
    <property type="match status" value="1"/>
</dbReference>
<dbReference type="GO" id="GO:0043531">
    <property type="term" value="F:ADP binding"/>
    <property type="evidence" value="ECO:0007669"/>
    <property type="project" value="InterPro"/>
</dbReference>
<reference evidence="2 3" key="1">
    <citation type="submission" date="2020-03" db="EMBL/GenBank/DDBJ databases">
        <title>Isolation and identification of active actinomycetes.</title>
        <authorList>
            <person name="Sun X."/>
        </authorList>
    </citation>
    <scope>NUCLEOTIDE SEQUENCE [LARGE SCALE GENOMIC DNA]</scope>
    <source>
        <strain evidence="2 3">NEAU-D13</strain>
    </source>
</reference>
<comment type="caution">
    <text evidence="2">The sequence shown here is derived from an EMBL/GenBank/DDBJ whole genome shotgun (WGS) entry which is preliminary data.</text>
</comment>
<dbReference type="GO" id="GO:0007165">
    <property type="term" value="P:signal transduction"/>
    <property type="evidence" value="ECO:0007669"/>
    <property type="project" value="InterPro"/>
</dbReference>
<dbReference type="Proteomes" id="UP000481360">
    <property type="component" value="Unassembled WGS sequence"/>
</dbReference>
<dbReference type="SMART" id="SM00255">
    <property type="entry name" value="TIR"/>
    <property type="match status" value="1"/>
</dbReference>
<evidence type="ECO:0000259" key="1">
    <source>
        <dbReference type="PROSITE" id="PS50104"/>
    </source>
</evidence>
<dbReference type="EMBL" id="JAAMPJ010000018">
    <property type="protein sequence ID" value="NGY65940.1"/>
    <property type="molecule type" value="Genomic_DNA"/>
</dbReference>
<dbReference type="Pfam" id="PF13676">
    <property type="entry name" value="TIR_2"/>
    <property type="match status" value="1"/>
</dbReference>
<dbReference type="Gene3D" id="3.40.50.300">
    <property type="entry name" value="P-loop containing nucleotide triphosphate hydrolases"/>
    <property type="match status" value="1"/>
</dbReference>
<dbReference type="SUPFAM" id="SSF52200">
    <property type="entry name" value="Toll/Interleukin receptor TIR domain"/>
    <property type="match status" value="1"/>
</dbReference>
<feature type="domain" description="TIR" evidence="1">
    <location>
        <begin position="580"/>
        <end position="714"/>
    </location>
</feature>
<dbReference type="RefSeq" id="WP_166055159.1">
    <property type="nucleotide sequence ID" value="NZ_JAAMPJ010000018.1"/>
</dbReference>
<dbReference type="PANTHER" id="PTHR35205:SF1">
    <property type="entry name" value="ZU5 DOMAIN-CONTAINING PROTEIN"/>
    <property type="match status" value="1"/>
</dbReference>
<dbReference type="AlphaFoldDB" id="A0A7C9W9Q2"/>
<dbReference type="PANTHER" id="PTHR35205">
    <property type="entry name" value="NB-ARC AND TPR DOMAIN PROTEIN"/>
    <property type="match status" value="1"/>
</dbReference>
<dbReference type="NCBIfam" id="NF040586">
    <property type="entry name" value="FxSxx_TPR"/>
    <property type="match status" value="1"/>
</dbReference>
<dbReference type="Gene3D" id="3.40.50.10140">
    <property type="entry name" value="Toll/interleukin-1 receptor homology (TIR) domain"/>
    <property type="match status" value="1"/>
</dbReference>
<dbReference type="InterPro" id="IPR027417">
    <property type="entry name" value="P-loop_NTPase"/>
</dbReference>
<evidence type="ECO:0000313" key="3">
    <source>
        <dbReference type="Proteomes" id="UP000481360"/>
    </source>
</evidence>
<keyword evidence="3" id="KW-1185">Reference proteome</keyword>
<gene>
    <name evidence="2" type="ORF">G7043_44345</name>
</gene>
<protein>
    <submittedName>
        <fullName evidence="2">TIR domain-containing protein</fullName>
    </submittedName>
</protein>
<sequence>MQLIDELDKGDADLPNDLLNMFYERDYDAARSDRRCYLAQARSHPLASVPRVDSRTLHGLRSDKTERFVTSSLTEVHHSGSIQSAEQEDFSVQEHPNVFVPSGRTFSDDGEPVSTPEAPRTAELRRDGVSNPQVWGAVPLRNPDFVGRKQLLDQLRQRLLEPGATATLPEALHGMGGVGKTQMVVEYIYQHASEYDVVWWISAEQPAQITSSLVELAKRLGVPESTSADTAIPAVLEALRRGEPPHSRWILVFDNADRTETVRPFIPAGNGHVVITSRDSTWAGVARAVEVDLFSRAESKQLLSRRSGALTDADADRLAEALGDLPLAIEQAAAWRDQTGMQAEEYLTLLDQNRTELLETGTSSNDQLPVAAAWNVPLNRLKREHRAALQLLQVCAFFGPEPISRNLFSGVCGAPVPEALAEALSDPIKLHRAVKEISRYSLAKIDHRNNTLQLHRLVQTVLKNRLDTGEQEKMRHAVHVLLSHGDPGDPELRDNWPRYAELLPHATMSRAADGLEEPVRLLMLNLVRYLHASGDYGGARDLSHQCVEAWRAHRDETDLYMRVMARSHAAAQNRIGQSAANPVVFMSHSNADQDRFVVPITKSLERRGVRIWLDRYDMLPGHHIAGEVFEQIDNADAFIVVVSRHTPESAWVPREVDHAVKRADRDKDFRLICIRLDGVEAPAVLGNIASVKIDASLDYGDHLEKILRVIYRKPDERDLGPVPEWANT</sequence>
<dbReference type="InterPro" id="IPR056681">
    <property type="entry name" value="DUF7779"/>
</dbReference>
<name>A0A7C9W9Q2_9PSEU</name>
<dbReference type="InterPro" id="IPR035897">
    <property type="entry name" value="Toll_tir_struct_dom_sf"/>
</dbReference>
<accession>A0A7C9W9Q2</accession>
<proteinExistence type="predicted"/>
<dbReference type="PROSITE" id="PS50104">
    <property type="entry name" value="TIR"/>
    <property type="match status" value="1"/>
</dbReference>
<dbReference type="InterPro" id="IPR002182">
    <property type="entry name" value="NB-ARC"/>
</dbReference>
<evidence type="ECO:0000313" key="2">
    <source>
        <dbReference type="EMBL" id="NGY65940.1"/>
    </source>
</evidence>
<dbReference type="Pfam" id="PF00931">
    <property type="entry name" value="NB-ARC"/>
    <property type="match status" value="1"/>
</dbReference>
<dbReference type="SUPFAM" id="SSF52540">
    <property type="entry name" value="P-loop containing nucleoside triphosphate hydrolases"/>
    <property type="match status" value="1"/>
</dbReference>
<organism evidence="2 3">
    <name type="scientific">Lentzea alba</name>
    <dbReference type="NCBI Taxonomy" id="2714351"/>
    <lineage>
        <taxon>Bacteria</taxon>
        <taxon>Bacillati</taxon>
        <taxon>Actinomycetota</taxon>
        <taxon>Actinomycetes</taxon>
        <taxon>Pseudonocardiales</taxon>
        <taxon>Pseudonocardiaceae</taxon>
        <taxon>Lentzea</taxon>
    </lineage>
</organism>